<accession>A0ABN2KEA5</accession>
<gene>
    <name evidence="2" type="ORF">GCM10009710_36940</name>
</gene>
<evidence type="ECO:0000313" key="2">
    <source>
        <dbReference type="EMBL" id="GAA1754085.1"/>
    </source>
</evidence>
<evidence type="ECO:0000259" key="1">
    <source>
        <dbReference type="Pfam" id="PF20279"/>
    </source>
</evidence>
<reference evidence="2 3" key="1">
    <citation type="journal article" date="2019" name="Int. J. Syst. Evol. Microbiol.">
        <title>The Global Catalogue of Microorganisms (GCM) 10K type strain sequencing project: providing services to taxonomists for standard genome sequencing and annotation.</title>
        <authorList>
            <consortium name="The Broad Institute Genomics Platform"/>
            <consortium name="The Broad Institute Genome Sequencing Center for Infectious Disease"/>
            <person name="Wu L."/>
            <person name="Ma J."/>
        </authorList>
    </citation>
    <scope>NUCLEOTIDE SEQUENCE [LARGE SCALE GENOMIC DNA]</scope>
    <source>
        <strain evidence="2 3">JCM 13518</strain>
    </source>
</reference>
<dbReference type="InterPro" id="IPR046917">
    <property type="entry name" value="ABC-3C_CTD12"/>
</dbReference>
<dbReference type="Proteomes" id="UP001501057">
    <property type="component" value="Unassembled WGS sequence"/>
</dbReference>
<sequence>MMGYPFEDLDDSQFERLAVQICRKLFGIGVAGFAAGPDGGRDAKFVGTAEVFPSRSAPWTGTTIIQAKHTIAFNAHCSDPNFSGSAASSVMSEEIPRIKKLTAAGAADNYIVFTNRRLGAELNEKLSERVKTGAGVPEGVFFAGIEYLDDMLRTYPDVLTLARIDPVDGPLRVSSADLAEVILGLQVALDAPLPEFDVPPVDRVSFDRKNELNNMSSSFAAVLQRRFQLYTKPIEDFLANPANHDSLERYEAAVEDFELKIVAKRSEFQSFDDVFNHLLEVLFKQDAVLARQKSLVRAMVFYMYWHCDIGEVEDAAT</sequence>
<evidence type="ECO:0000313" key="3">
    <source>
        <dbReference type="Proteomes" id="UP001501057"/>
    </source>
</evidence>
<name>A0ABN2KEA5_9ACTN</name>
<comment type="caution">
    <text evidence="2">The sequence shown here is derived from an EMBL/GenBank/DDBJ whole genome shotgun (WGS) entry which is preliminary data.</text>
</comment>
<keyword evidence="3" id="KW-1185">Reference proteome</keyword>
<protein>
    <recommendedName>
        <fullName evidence="1">ABC-three component systems C-terminal domain-containing protein</fullName>
    </recommendedName>
</protein>
<dbReference type="EMBL" id="BAAAME010000013">
    <property type="protein sequence ID" value="GAA1754085.1"/>
    <property type="molecule type" value="Genomic_DNA"/>
</dbReference>
<organism evidence="2 3">
    <name type="scientific">Aeromicrobium alkaliterrae</name>
    <dbReference type="NCBI Taxonomy" id="302168"/>
    <lineage>
        <taxon>Bacteria</taxon>
        <taxon>Bacillati</taxon>
        <taxon>Actinomycetota</taxon>
        <taxon>Actinomycetes</taxon>
        <taxon>Propionibacteriales</taxon>
        <taxon>Nocardioidaceae</taxon>
        <taxon>Aeromicrobium</taxon>
    </lineage>
</organism>
<feature type="domain" description="ABC-three component systems C-terminal" evidence="1">
    <location>
        <begin position="167"/>
        <end position="310"/>
    </location>
</feature>
<proteinExistence type="predicted"/>
<dbReference type="Pfam" id="PF20279">
    <property type="entry name" value="CTD12"/>
    <property type="match status" value="1"/>
</dbReference>